<evidence type="ECO:0000313" key="2">
    <source>
        <dbReference type="EMBL" id="WNG46602.1"/>
    </source>
</evidence>
<evidence type="ECO:0000256" key="1">
    <source>
        <dbReference type="SAM" id="SignalP"/>
    </source>
</evidence>
<keyword evidence="3" id="KW-1185">Reference proteome</keyword>
<evidence type="ECO:0000313" key="3">
    <source>
        <dbReference type="Proteomes" id="UP001611383"/>
    </source>
</evidence>
<sequence>MNRRFLPWVVFTLCLSSAVWAQPTPSARPRLLSDSSTPAWLPRGALLGTFIRNGAVAPEVRLQWQFVFFQGRTDTLGLLIEPTASFAAVKPDSVVEDDTVPLTSLQLYSLVLGLGYTSRRPSGFEWGFQIGTGPAWYAARFRGGTKDEESYFIGLLDGRARVGYRVGPMALGVFVGYGDPYNYRRTSLSRSYVGGLQLGLYADWR</sequence>
<gene>
    <name evidence="2" type="ORF">F0U60_22655</name>
</gene>
<organism evidence="2 3">
    <name type="scientific">Archangium minus</name>
    <dbReference type="NCBI Taxonomy" id="83450"/>
    <lineage>
        <taxon>Bacteria</taxon>
        <taxon>Pseudomonadati</taxon>
        <taxon>Myxococcota</taxon>
        <taxon>Myxococcia</taxon>
        <taxon>Myxococcales</taxon>
        <taxon>Cystobacterineae</taxon>
        <taxon>Archangiaceae</taxon>
        <taxon>Archangium</taxon>
    </lineage>
</organism>
<dbReference type="RefSeq" id="WP_395823156.1">
    <property type="nucleotide sequence ID" value="NZ_CP043494.1"/>
</dbReference>
<evidence type="ECO:0008006" key="4">
    <source>
        <dbReference type="Google" id="ProtNLM"/>
    </source>
</evidence>
<dbReference type="Proteomes" id="UP001611383">
    <property type="component" value="Chromosome"/>
</dbReference>
<name>A0ABY9WUL1_9BACT</name>
<reference evidence="2 3" key="1">
    <citation type="submission" date="2019-08" db="EMBL/GenBank/DDBJ databases">
        <title>Archangium and Cystobacter genomes.</title>
        <authorList>
            <person name="Chen I.-C.K."/>
            <person name="Wielgoss S."/>
        </authorList>
    </citation>
    <scope>NUCLEOTIDE SEQUENCE [LARGE SCALE GENOMIC DNA]</scope>
    <source>
        <strain evidence="2 3">Cbm 6</strain>
    </source>
</reference>
<feature type="chain" id="PRO_5045544917" description="Outer membrane protein beta-barrel domain-containing protein" evidence="1">
    <location>
        <begin position="22"/>
        <end position="205"/>
    </location>
</feature>
<dbReference type="EMBL" id="CP043494">
    <property type="protein sequence ID" value="WNG46602.1"/>
    <property type="molecule type" value="Genomic_DNA"/>
</dbReference>
<keyword evidence="1" id="KW-0732">Signal</keyword>
<proteinExistence type="predicted"/>
<feature type="signal peptide" evidence="1">
    <location>
        <begin position="1"/>
        <end position="21"/>
    </location>
</feature>
<accession>A0ABY9WUL1</accession>
<protein>
    <recommendedName>
        <fullName evidence="4">Outer membrane protein beta-barrel domain-containing protein</fullName>
    </recommendedName>
</protein>